<dbReference type="PANTHER" id="PTHR10264">
    <property type="entry name" value="BAND 7 PROTEIN-RELATED"/>
    <property type="match status" value="1"/>
</dbReference>
<dbReference type="Gene3D" id="3.30.479.30">
    <property type="entry name" value="Band 7 domain"/>
    <property type="match status" value="1"/>
</dbReference>
<dbReference type="GO" id="GO:0005886">
    <property type="term" value="C:plasma membrane"/>
    <property type="evidence" value="ECO:0007669"/>
    <property type="project" value="InterPro"/>
</dbReference>
<evidence type="ECO:0000259" key="5">
    <source>
        <dbReference type="SMART" id="SM00244"/>
    </source>
</evidence>
<reference evidence="6" key="2">
    <citation type="submission" date="2025-09" db="UniProtKB">
        <authorList>
            <consortium name="Ensembl"/>
        </authorList>
    </citation>
    <scope>IDENTIFICATION</scope>
</reference>
<feature type="region of interest" description="Disordered" evidence="4">
    <location>
        <begin position="235"/>
        <end position="263"/>
    </location>
</feature>
<dbReference type="PANTHER" id="PTHR10264:SF127">
    <property type="entry name" value="PODOCIN"/>
    <property type="match status" value="1"/>
</dbReference>
<sequence>KELHSHLSSRGEKGGPVHRFFSLGAKCFPGRYIVREYERVVIFRLGRLLPGRARGPGLFFYLPCLDKCHKLDLRLKTFEVPFHQIVTKDLVTLEVDAVCYYRLENAPVFLTSVSTTSNALQLLVQTTMKRLLAHKWGIIKSHFPVRKDVKLPDDVKQSMAIEAEAQRQAKVKVIAAENEKVVSESLKLAAETLSGSPAAIQLRYLQTLQCMTSERPATFFLPLPFDLMNLNSMPRVQESSGTSNPTKPESEKEQGKKKDSPML</sequence>
<gene>
    <name evidence="6" type="primary">NPHS2</name>
</gene>
<evidence type="ECO:0000313" key="6">
    <source>
        <dbReference type="Ensembl" id="ENSLLEP00000046311.1"/>
    </source>
</evidence>
<dbReference type="InterPro" id="IPR036013">
    <property type="entry name" value="Band_7/SPFH_dom_sf"/>
</dbReference>
<dbReference type="AlphaFoldDB" id="A0A8C5R1W0"/>
<protein>
    <submittedName>
        <fullName evidence="6">NPHS2 stomatin family member, podocin</fullName>
    </submittedName>
</protein>
<dbReference type="SUPFAM" id="SSF117892">
    <property type="entry name" value="Band 7/SPFH domain"/>
    <property type="match status" value="1"/>
</dbReference>
<dbReference type="SMART" id="SM00244">
    <property type="entry name" value="PHB"/>
    <property type="match status" value="1"/>
</dbReference>
<dbReference type="GeneTree" id="ENSGT01030000234614"/>
<keyword evidence="7" id="KW-1185">Reference proteome</keyword>
<evidence type="ECO:0000313" key="7">
    <source>
        <dbReference type="Proteomes" id="UP000694569"/>
    </source>
</evidence>
<dbReference type="Gene3D" id="6.10.250.2090">
    <property type="match status" value="1"/>
</dbReference>
<dbReference type="InterPro" id="IPR001107">
    <property type="entry name" value="Band_7"/>
</dbReference>
<dbReference type="Pfam" id="PF01145">
    <property type="entry name" value="Band_7"/>
    <property type="match status" value="1"/>
</dbReference>
<evidence type="ECO:0000256" key="2">
    <source>
        <dbReference type="ARBA" id="ARBA00008164"/>
    </source>
</evidence>
<organism evidence="6 7">
    <name type="scientific">Leptobrachium leishanense</name>
    <name type="common">Leishan spiny toad</name>
    <dbReference type="NCBI Taxonomy" id="445787"/>
    <lineage>
        <taxon>Eukaryota</taxon>
        <taxon>Metazoa</taxon>
        <taxon>Chordata</taxon>
        <taxon>Craniata</taxon>
        <taxon>Vertebrata</taxon>
        <taxon>Euteleostomi</taxon>
        <taxon>Amphibia</taxon>
        <taxon>Batrachia</taxon>
        <taxon>Anura</taxon>
        <taxon>Pelobatoidea</taxon>
        <taxon>Megophryidae</taxon>
        <taxon>Leptobrachium</taxon>
    </lineage>
</organism>
<dbReference type="OrthoDB" id="2105077at2759"/>
<dbReference type="InterPro" id="IPR043202">
    <property type="entry name" value="Band-7_stomatin-like"/>
</dbReference>
<feature type="domain" description="Band 7" evidence="5">
    <location>
        <begin position="29"/>
        <end position="190"/>
    </location>
</feature>
<dbReference type="PRINTS" id="PR00721">
    <property type="entry name" value="STOMATIN"/>
</dbReference>
<evidence type="ECO:0000256" key="4">
    <source>
        <dbReference type="SAM" id="MobiDB-lite"/>
    </source>
</evidence>
<accession>A0A8C5R1W0</accession>
<dbReference type="InterPro" id="IPR001972">
    <property type="entry name" value="Stomatin_HflK_fam"/>
</dbReference>
<keyword evidence="3" id="KW-0472">Membrane</keyword>
<comment type="similarity">
    <text evidence="2">Belongs to the band 7/mec-2 family.</text>
</comment>
<feature type="compositionally biased region" description="Basic and acidic residues" evidence="4">
    <location>
        <begin position="248"/>
        <end position="263"/>
    </location>
</feature>
<feature type="compositionally biased region" description="Polar residues" evidence="4">
    <location>
        <begin position="235"/>
        <end position="247"/>
    </location>
</feature>
<proteinExistence type="inferred from homology"/>
<dbReference type="Proteomes" id="UP000694569">
    <property type="component" value="Unplaced"/>
</dbReference>
<evidence type="ECO:0000256" key="1">
    <source>
        <dbReference type="ARBA" id="ARBA00004370"/>
    </source>
</evidence>
<name>A0A8C5R1W0_9ANUR</name>
<evidence type="ECO:0000256" key="3">
    <source>
        <dbReference type="ARBA" id="ARBA00023136"/>
    </source>
</evidence>
<reference evidence="6" key="1">
    <citation type="submission" date="2025-08" db="UniProtKB">
        <authorList>
            <consortium name="Ensembl"/>
        </authorList>
    </citation>
    <scope>IDENTIFICATION</scope>
</reference>
<dbReference type="Ensembl" id="ENSLLET00000048149.1">
    <property type="protein sequence ID" value="ENSLLEP00000046311.1"/>
    <property type="gene ID" value="ENSLLEG00000029292.1"/>
</dbReference>
<comment type="subcellular location">
    <subcellularLocation>
        <location evidence="1">Membrane</location>
    </subcellularLocation>
</comment>